<dbReference type="AlphaFoldDB" id="A0A1S6ISQ2"/>
<dbReference type="InterPro" id="IPR000073">
    <property type="entry name" value="AB_hydrolase_1"/>
</dbReference>
<dbReference type="OrthoDB" id="9775557at2"/>
<dbReference type="PRINTS" id="PR00412">
    <property type="entry name" value="EPOXHYDRLASE"/>
</dbReference>
<keyword evidence="3" id="KW-1185">Reference proteome</keyword>
<gene>
    <name evidence="2" type="ORF">B0537_00920</name>
</gene>
<evidence type="ECO:0000313" key="2">
    <source>
        <dbReference type="EMBL" id="AQS57792.1"/>
    </source>
</evidence>
<dbReference type="Proteomes" id="UP000189464">
    <property type="component" value="Chromosome"/>
</dbReference>
<dbReference type="RefSeq" id="WP_159438593.1">
    <property type="nucleotide sequence ID" value="NZ_CP019698.1"/>
</dbReference>
<dbReference type="KEGG" id="dfg:B0537_00920"/>
<feature type="domain" description="AB hydrolase-1" evidence="1">
    <location>
        <begin position="29"/>
        <end position="280"/>
    </location>
</feature>
<dbReference type="Pfam" id="PF00561">
    <property type="entry name" value="Abhydrolase_1"/>
    <property type="match status" value="1"/>
</dbReference>
<dbReference type="Gene3D" id="3.40.50.1820">
    <property type="entry name" value="alpha/beta hydrolase"/>
    <property type="match status" value="1"/>
</dbReference>
<sequence length="303" mass="34630">MLSAFDYQGKYVEVAGYRLHYLDEGSGETLLFLHGNPTWCYLYRHLIGELRKNYRCIALDFLGFGLSEKPVEADYSLSKQIDRLAIFIEKLNLSNITLCLHDIGGIVGLAWAAEHKSLVKGLIIMNTVSCVPEVFGQGRYLPPWSYLALWPLRLPLLGEILVQGLNLLQRVVMPLAFKDRSKFNQQVRQGYGYPYGTWAKRYGQLCTVKQIPILKSDPAYQLILKTGQRLVGWPVPTQIIWGLRDPSSPRHLIPNTERLFPNHRKSLLLPEAGHFLPEEQPEAVTKKIKEFLSSIGHEQQEHH</sequence>
<dbReference type="PANTHER" id="PTHR43798:SF24">
    <property type="entry name" value="CIS-3-ALKYL-4-ALKYLOXETAN-2-ONE DECARBOXYLASE"/>
    <property type="match status" value="1"/>
</dbReference>
<protein>
    <recommendedName>
        <fullName evidence="1">AB hydrolase-1 domain-containing protein</fullName>
    </recommendedName>
</protein>
<reference evidence="2 3" key="1">
    <citation type="journal article" date="2016" name="Int. J. Syst. Evol. Microbiol.">
        <title>Desulfotomaculum ferrireducens sp. nov., a moderately thermophilic sulfate-reducing and dissimilatory Fe(III)-reducing bacterium isolated from compost.</title>
        <authorList>
            <person name="Yang G."/>
            <person name="Guo J."/>
            <person name="Zhuang L."/>
            <person name="Yuan Y."/>
            <person name="Zhou S."/>
        </authorList>
    </citation>
    <scope>NUCLEOTIDE SEQUENCE [LARGE SCALE GENOMIC DNA]</scope>
    <source>
        <strain evidence="2 3">GSS09</strain>
    </source>
</reference>
<dbReference type="InterPro" id="IPR029058">
    <property type="entry name" value="AB_hydrolase_fold"/>
</dbReference>
<evidence type="ECO:0000313" key="3">
    <source>
        <dbReference type="Proteomes" id="UP000189464"/>
    </source>
</evidence>
<name>A0A1S6ISQ2_9FIRM</name>
<dbReference type="SUPFAM" id="SSF53474">
    <property type="entry name" value="alpha/beta-Hydrolases"/>
    <property type="match status" value="1"/>
</dbReference>
<organism evidence="2 3">
    <name type="scientific">Desulforamulus ferrireducens</name>
    <dbReference type="NCBI Taxonomy" id="1833852"/>
    <lineage>
        <taxon>Bacteria</taxon>
        <taxon>Bacillati</taxon>
        <taxon>Bacillota</taxon>
        <taxon>Clostridia</taxon>
        <taxon>Eubacteriales</taxon>
        <taxon>Peptococcaceae</taxon>
        <taxon>Desulforamulus</taxon>
    </lineage>
</organism>
<accession>A0A1S6ISQ2</accession>
<evidence type="ECO:0000259" key="1">
    <source>
        <dbReference type="Pfam" id="PF00561"/>
    </source>
</evidence>
<dbReference type="EMBL" id="CP019698">
    <property type="protein sequence ID" value="AQS57792.1"/>
    <property type="molecule type" value="Genomic_DNA"/>
</dbReference>
<dbReference type="GO" id="GO:0003824">
    <property type="term" value="F:catalytic activity"/>
    <property type="evidence" value="ECO:0007669"/>
    <property type="project" value="InterPro"/>
</dbReference>
<dbReference type="InterPro" id="IPR050266">
    <property type="entry name" value="AB_hydrolase_sf"/>
</dbReference>
<dbReference type="InterPro" id="IPR000639">
    <property type="entry name" value="Epox_hydrolase-like"/>
</dbReference>
<proteinExistence type="predicted"/>
<dbReference type="GO" id="GO:0016020">
    <property type="term" value="C:membrane"/>
    <property type="evidence" value="ECO:0007669"/>
    <property type="project" value="TreeGrafter"/>
</dbReference>
<dbReference type="STRING" id="1833852.B0537_00920"/>
<dbReference type="PANTHER" id="PTHR43798">
    <property type="entry name" value="MONOACYLGLYCEROL LIPASE"/>
    <property type="match status" value="1"/>
</dbReference>